<name>A0AAN8EDB1_9EURO</name>
<reference evidence="8 9" key="1">
    <citation type="submission" date="2022-12" db="EMBL/GenBank/DDBJ databases">
        <title>Genomic features and morphological characterization of a novel Knufia sp. strain isolated from spacecraft assembly facility.</title>
        <authorList>
            <person name="Teixeira M."/>
            <person name="Chander A.M."/>
            <person name="Stajich J.E."/>
            <person name="Venkateswaran K."/>
        </authorList>
    </citation>
    <scope>NUCLEOTIDE SEQUENCE [LARGE SCALE GENOMIC DNA]</scope>
    <source>
        <strain evidence="8 9">FJI-L2-BK-P2</strain>
    </source>
</reference>
<comment type="subcellular location">
    <subcellularLocation>
        <location evidence="1">Nucleus</location>
    </subcellularLocation>
</comment>
<dbReference type="PANTHER" id="PTHR13204">
    <property type="entry name" value="PTD012 PROTEIN"/>
    <property type="match status" value="1"/>
</dbReference>
<protein>
    <recommendedName>
        <fullName evidence="7">DUF1907 domain-containing protein</fullName>
    </recommendedName>
</protein>
<gene>
    <name evidence="8" type="ORF">OHC33_006035</name>
</gene>
<evidence type="ECO:0000259" key="7">
    <source>
        <dbReference type="SMART" id="SM01168"/>
    </source>
</evidence>
<evidence type="ECO:0000256" key="6">
    <source>
        <dbReference type="ARBA" id="ARBA00023242"/>
    </source>
</evidence>
<evidence type="ECO:0000313" key="8">
    <source>
        <dbReference type="EMBL" id="KAK5952914.1"/>
    </source>
</evidence>
<dbReference type="AlphaFoldDB" id="A0AAN8EDB1"/>
<dbReference type="GO" id="GO:0005634">
    <property type="term" value="C:nucleus"/>
    <property type="evidence" value="ECO:0007669"/>
    <property type="project" value="UniProtKB-SubCell"/>
</dbReference>
<evidence type="ECO:0000256" key="2">
    <source>
        <dbReference type="ARBA" id="ARBA00011245"/>
    </source>
</evidence>
<dbReference type="SMART" id="SM01168">
    <property type="entry name" value="DUF1907"/>
    <property type="match status" value="1"/>
</dbReference>
<dbReference type="CDD" id="cd17298">
    <property type="entry name" value="DUF1907"/>
    <property type="match status" value="1"/>
</dbReference>
<dbReference type="SUPFAM" id="SSF117856">
    <property type="entry name" value="AF0104/ALDC/Ptd012-like"/>
    <property type="match status" value="1"/>
</dbReference>
<evidence type="ECO:0000256" key="3">
    <source>
        <dbReference type="ARBA" id="ARBA00022723"/>
    </source>
</evidence>
<dbReference type="GO" id="GO:0008270">
    <property type="term" value="F:zinc ion binding"/>
    <property type="evidence" value="ECO:0007669"/>
    <property type="project" value="TreeGrafter"/>
</dbReference>
<dbReference type="EMBL" id="JAKLMC020000013">
    <property type="protein sequence ID" value="KAK5952914.1"/>
    <property type="molecule type" value="Genomic_DNA"/>
</dbReference>
<dbReference type="PANTHER" id="PTHR13204:SF1">
    <property type="entry name" value="ESTER HYDROLASE C11ORF54"/>
    <property type="match status" value="1"/>
</dbReference>
<keyword evidence="9" id="KW-1185">Reference proteome</keyword>
<sequence>MAKTHPVNSYDGEPAKAGTSLRALNQLELAPHDFWRVDVEAADFTEEDTRLTRKPLIYYSLVFKIWYDIALGTHISYAAAHLQITSHPIAVVSPTAMKCTAFPLRPTSLEEVTTAVRAALQSNYANARIEVAQCPDLRRAPFNLASEGLCGRPVIADIGGQPNLFPRPLLDKKYSMIDIAKDHMQMSLKQGMLIGAGAGPFHVVGQNSELAPNVAWKDAFDNVTNLTRYAKINKGSLSGSVACEKCPSTDCALMMNLFGSSGLPGEVIKVTARKRTGSTASFTDVIRFALHEHFGDARPVSLGGVFVIRKGKANFHVMPDFPPDNELPFDSREQLNDWLTYHDFSVYGDGKNDEIVCLSVLHSADPDKQMGLRMEHTHCFSLGDRGGHYHYDLEDEEVEYEGYFNVAETIYRVDRPEVTLQRDLHD</sequence>
<dbReference type="InterPro" id="IPR015021">
    <property type="entry name" value="C11orf54_DUF1907"/>
</dbReference>
<evidence type="ECO:0000313" key="9">
    <source>
        <dbReference type="Proteomes" id="UP001316803"/>
    </source>
</evidence>
<evidence type="ECO:0000256" key="1">
    <source>
        <dbReference type="ARBA" id="ARBA00004123"/>
    </source>
</evidence>
<proteinExistence type="predicted"/>
<evidence type="ECO:0000256" key="5">
    <source>
        <dbReference type="ARBA" id="ARBA00022833"/>
    </source>
</evidence>
<comment type="subunit">
    <text evidence="2">Monomer.</text>
</comment>
<keyword evidence="4" id="KW-0378">Hydrolase</keyword>
<feature type="domain" description="DUF1907" evidence="7">
    <location>
        <begin position="115"/>
        <end position="413"/>
    </location>
</feature>
<keyword evidence="5" id="KW-0862">Zinc</keyword>
<dbReference type="Pfam" id="PF08925">
    <property type="entry name" value="DUF1907"/>
    <property type="match status" value="1"/>
</dbReference>
<keyword evidence="3" id="KW-0479">Metal-binding</keyword>
<accession>A0AAN8EDB1</accession>
<dbReference type="Proteomes" id="UP001316803">
    <property type="component" value="Unassembled WGS sequence"/>
</dbReference>
<organism evidence="8 9">
    <name type="scientific">Knufia fluminis</name>
    <dbReference type="NCBI Taxonomy" id="191047"/>
    <lineage>
        <taxon>Eukaryota</taxon>
        <taxon>Fungi</taxon>
        <taxon>Dikarya</taxon>
        <taxon>Ascomycota</taxon>
        <taxon>Pezizomycotina</taxon>
        <taxon>Eurotiomycetes</taxon>
        <taxon>Chaetothyriomycetidae</taxon>
        <taxon>Chaetothyriales</taxon>
        <taxon>Trichomeriaceae</taxon>
        <taxon>Knufia</taxon>
    </lineage>
</organism>
<evidence type="ECO:0000256" key="4">
    <source>
        <dbReference type="ARBA" id="ARBA00022801"/>
    </source>
</evidence>
<comment type="caution">
    <text evidence="8">The sequence shown here is derived from an EMBL/GenBank/DDBJ whole genome shotgun (WGS) entry which is preliminary data.</text>
</comment>
<keyword evidence="6" id="KW-0539">Nucleus</keyword>
<dbReference type="GO" id="GO:0016788">
    <property type="term" value="F:hydrolase activity, acting on ester bonds"/>
    <property type="evidence" value="ECO:0007669"/>
    <property type="project" value="TreeGrafter"/>
</dbReference>